<dbReference type="InterPro" id="IPR003317">
    <property type="entry name" value="Cyt-d_oxidase_su2"/>
</dbReference>
<feature type="transmembrane region" description="Helical" evidence="7">
    <location>
        <begin position="228"/>
        <end position="249"/>
    </location>
</feature>
<dbReference type="GO" id="GO:0070069">
    <property type="term" value="C:cytochrome complex"/>
    <property type="evidence" value="ECO:0007669"/>
    <property type="project" value="TreeGrafter"/>
</dbReference>
<keyword evidence="6 7" id="KW-0472">Membrane</keyword>
<keyword evidence="3" id="KW-1003">Cell membrane</keyword>
<feature type="transmembrane region" description="Helical" evidence="7">
    <location>
        <begin position="89"/>
        <end position="106"/>
    </location>
</feature>
<reference evidence="8 9" key="1">
    <citation type="submission" date="2019-01" db="EMBL/GenBank/DDBJ databases">
        <title>Florfenicol resistance in Enterobacteriaceae and whole-genome sequence analysis of florfenicol-resistant Leclercia adecarboxylata strain R25.</title>
        <authorList>
            <person name="Bao Q."/>
            <person name="Ying Y."/>
        </authorList>
    </citation>
    <scope>NUCLEOTIDE SEQUENCE [LARGE SCALE GENOMIC DNA]</scope>
    <source>
        <strain evidence="8 9">R25</strain>
    </source>
</reference>
<evidence type="ECO:0000313" key="8">
    <source>
        <dbReference type="EMBL" id="QDK20565.1"/>
    </source>
</evidence>
<comment type="subcellular location">
    <subcellularLocation>
        <location evidence="1">Cell membrane</location>
        <topology evidence="1">Multi-pass membrane protein</topology>
    </subcellularLocation>
</comment>
<dbReference type="Proteomes" id="UP000317812">
    <property type="component" value="Chromosome"/>
</dbReference>
<feature type="transmembrane region" description="Helical" evidence="7">
    <location>
        <begin position="118"/>
        <end position="140"/>
    </location>
</feature>
<evidence type="ECO:0000256" key="7">
    <source>
        <dbReference type="SAM" id="Phobius"/>
    </source>
</evidence>
<evidence type="ECO:0000256" key="5">
    <source>
        <dbReference type="ARBA" id="ARBA00022989"/>
    </source>
</evidence>
<feature type="transmembrane region" description="Helical" evidence="7">
    <location>
        <begin position="256"/>
        <end position="279"/>
    </location>
</feature>
<dbReference type="GO" id="GO:0016682">
    <property type="term" value="F:oxidoreductase activity, acting on diphenols and related substances as donors, oxygen as acceptor"/>
    <property type="evidence" value="ECO:0007669"/>
    <property type="project" value="TreeGrafter"/>
</dbReference>
<dbReference type="GO" id="GO:0005886">
    <property type="term" value="C:plasma membrane"/>
    <property type="evidence" value="ECO:0007669"/>
    <property type="project" value="UniProtKB-SubCell"/>
</dbReference>
<proteinExistence type="inferred from homology"/>
<dbReference type="RefSeq" id="WP_142489452.1">
    <property type="nucleotide sequence ID" value="NZ_CP035382.1"/>
</dbReference>
<evidence type="ECO:0000256" key="2">
    <source>
        <dbReference type="ARBA" id="ARBA00007543"/>
    </source>
</evidence>
<keyword evidence="5 7" id="KW-1133">Transmembrane helix</keyword>
<feature type="transmembrane region" description="Helical" evidence="7">
    <location>
        <begin position="160"/>
        <end position="182"/>
    </location>
</feature>
<accession>A0AAP9DD12</accession>
<comment type="similarity">
    <text evidence="2">Belongs to the cytochrome ubiquinol oxidase subunit 2 family.</text>
</comment>
<evidence type="ECO:0000256" key="3">
    <source>
        <dbReference type="ARBA" id="ARBA00022475"/>
    </source>
</evidence>
<keyword evidence="4 7" id="KW-0812">Transmembrane</keyword>
<sequence length="327" mass="36199">MHELMGLPLLQILSAASLVVSLWIYVLLDGTDLGAGILCAFQRDEASRHKITISLLPIWDGNETWLVLAAGSLFGLFPLAYAIIRSALYVPVFILVLALVVRGMAIEYRHYAPRLFDTLLVAGSLLATLAQGVIVGSLIQTIPNDGQQFTGTGWEWFSPFPLFCALSLVVFYCLMGEGWLIWRGTGILLHRARRAFPWLATIALLLMAGLLFWTMQLQETWRLHLQNFTIWLPFAGAVLAGGGLVWFGLKRGYHFLPLAGILVLVSSGFGALVFTLYPWIVPASIALHQAAAPPETQRFLLISFALLAPVTLLYNTWGFRLFSGKIR</sequence>
<dbReference type="GO" id="GO:0019646">
    <property type="term" value="P:aerobic electron transport chain"/>
    <property type="evidence" value="ECO:0007669"/>
    <property type="project" value="TreeGrafter"/>
</dbReference>
<dbReference type="GO" id="GO:0009055">
    <property type="term" value="F:electron transfer activity"/>
    <property type="evidence" value="ECO:0007669"/>
    <property type="project" value="TreeGrafter"/>
</dbReference>
<dbReference type="AlphaFoldDB" id="A0AAP9DD12"/>
<evidence type="ECO:0000256" key="1">
    <source>
        <dbReference type="ARBA" id="ARBA00004651"/>
    </source>
</evidence>
<gene>
    <name evidence="8" type="ORF">ES815_20550</name>
</gene>
<evidence type="ECO:0000313" key="9">
    <source>
        <dbReference type="Proteomes" id="UP000317812"/>
    </source>
</evidence>
<feature type="transmembrane region" description="Helical" evidence="7">
    <location>
        <begin position="6"/>
        <end position="28"/>
    </location>
</feature>
<feature type="transmembrane region" description="Helical" evidence="7">
    <location>
        <begin position="194"/>
        <end position="216"/>
    </location>
</feature>
<feature type="transmembrane region" description="Helical" evidence="7">
    <location>
        <begin position="299"/>
        <end position="317"/>
    </location>
</feature>
<evidence type="ECO:0000256" key="6">
    <source>
        <dbReference type="ARBA" id="ARBA00023136"/>
    </source>
</evidence>
<dbReference type="Pfam" id="PF02322">
    <property type="entry name" value="Cyt_bd_oxida_II"/>
    <property type="match status" value="1"/>
</dbReference>
<dbReference type="EMBL" id="CP035382">
    <property type="protein sequence ID" value="QDK20565.1"/>
    <property type="molecule type" value="Genomic_DNA"/>
</dbReference>
<name>A0AAP9DD12_9ENTR</name>
<dbReference type="PANTHER" id="PTHR43141">
    <property type="entry name" value="CYTOCHROME BD2 SUBUNIT II"/>
    <property type="match status" value="1"/>
</dbReference>
<organism evidence="8 9">
    <name type="scientific">Leclercia adecarboxylata</name>
    <dbReference type="NCBI Taxonomy" id="83655"/>
    <lineage>
        <taxon>Bacteria</taxon>
        <taxon>Pseudomonadati</taxon>
        <taxon>Pseudomonadota</taxon>
        <taxon>Gammaproteobacteria</taxon>
        <taxon>Enterobacterales</taxon>
        <taxon>Enterobacteriaceae</taxon>
        <taxon>Leclercia</taxon>
    </lineage>
</organism>
<dbReference type="PANTHER" id="PTHR43141:SF4">
    <property type="entry name" value="CYTOCHROME BD2 SUBUNIT II"/>
    <property type="match status" value="1"/>
</dbReference>
<evidence type="ECO:0000256" key="4">
    <source>
        <dbReference type="ARBA" id="ARBA00022692"/>
    </source>
</evidence>
<protein>
    <submittedName>
        <fullName evidence="8">Cytochrome d ubiquinol oxidase subunit II</fullName>
    </submittedName>
</protein>